<keyword evidence="19" id="KW-1185">Reference proteome</keyword>
<comment type="caution">
    <text evidence="18">The sequence shown here is derived from an EMBL/GenBank/DDBJ whole genome shotgun (WGS) entry which is preliminary data.</text>
</comment>
<keyword evidence="11 14" id="KW-0119">Carbohydrate metabolism</keyword>
<dbReference type="Pfam" id="PF00128">
    <property type="entry name" value="Alpha-amylase"/>
    <property type="match status" value="1"/>
</dbReference>
<evidence type="ECO:0000256" key="12">
    <source>
        <dbReference type="ARBA" id="ARBA00023295"/>
    </source>
</evidence>
<evidence type="ECO:0000256" key="8">
    <source>
        <dbReference type="ARBA" id="ARBA00022801"/>
    </source>
</evidence>
<sequence length="733" mass="82176">MVTPHFCLLFYGSGNEGLNRGLIFNNVYDYDDPHLLPGRFLMVHLFEWKWEDIAKECEQYLHKYGYGAVQISPPTEHVWYVKDTDGKGRMDLPWFIRYQPISYKLVSRGGDEKQLQNMIDRCNKVGVRIVVDLVINHMSCIGQAEGQNGVKSSGGSFFNSTELHESFPAVPYSPEHFNDLKCNEDNTVADYNHNAERVRNCRLDGLTDLNQGNEHVRNAIAGLQNKLIDMGVVGFRIDATKHMWPGDLEAIMDKLHPLRKDVFGPNKKAFVVQEVIDMSSDGAIKAGEYAHLGRHTNFNYGLEVSKAVRNNDQQNYASLGDLREGFGYGNLADHEVLTFVDNHDNQRQQRHVGIVTHEEPTIYKMAVGFHLAWTYGYARIMSGYFFENHDDGPPSNGAPSYETKSPEYEPDGTCKQESGWVCEHRWPEIRHLAKFRSDVAGSAVAAIHKETHVLAFARLGKGYFAGNNDDVDRKLDNVDTTLPPGKYCDVYLSAVYDGGKCGNNQVISVDSEGKATFTIKKKSIVAFTLKSATSPVQEPPKVDHKDWKRTVIFLKKETQPGENVFIRGGDSTKEGCEAAPSKDNKCTIPIEHVTAIDVESDVYPSTVYSAYQQWKQGDGYLDFKESEARQGTHDGVPASGTPLIWTTNSVGNPAFNKLNADHNLGDSYWMVELLMDCSSHDTFDFKGVLNGVWENDIPSKDPPCSNGKNHVGRCGAVNIFKWNESACQIVDKK</sequence>
<comment type="catalytic activity">
    <reaction evidence="1 14">
        <text>Endohydrolysis of (1-&gt;4)-alpha-D-glucosidic linkages in polysaccharides containing three or more (1-&gt;4)-alpha-linked D-glucose units.</text>
        <dbReference type="EC" id="3.2.1.1"/>
    </reaction>
</comment>
<dbReference type="SMART" id="SM00642">
    <property type="entry name" value="Aamy"/>
    <property type="match status" value="1"/>
</dbReference>
<keyword evidence="9" id="KW-0106">Calcium</keyword>
<evidence type="ECO:0000256" key="6">
    <source>
        <dbReference type="ARBA" id="ARBA00012595"/>
    </source>
</evidence>
<gene>
    <name evidence="18" type="ORF">DdX_15954</name>
</gene>
<dbReference type="CDD" id="cd11317">
    <property type="entry name" value="AmyAc_bac_euk_AmyA"/>
    <property type="match status" value="1"/>
</dbReference>
<dbReference type="InterPro" id="IPR006046">
    <property type="entry name" value="Alpha_amylase"/>
</dbReference>
<feature type="domain" description="Alpha-amylase C-terminal" evidence="16">
    <location>
        <begin position="445"/>
        <end position="532"/>
    </location>
</feature>
<dbReference type="InterPro" id="IPR006047">
    <property type="entry name" value="GH13_cat_dom"/>
</dbReference>
<keyword evidence="12 14" id="KW-0326">Glycosidase</keyword>
<evidence type="ECO:0000256" key="7">
    <source>
        <dbReference type="ARBA" id="ARBA00022723"/>
    </source>
</evidence>
<dbReference type="PRINTS" id="PR00110">
    <property type="entry name" value="ALPHAAMYLASE"/>
</dbReference>
<feature type="region of interest" description="Disordered" evidence="15">
    <location>
        <begin position="393"/>
        <end position="414"/>
    </location>
</feature>
<evidence type="ECO:0000256" key="13">
    <source>
        <dbReference type="RuleBase" id="RU003615"/>
    </source>
</evidence>
<dbReference type="InterPro" id="IPR031319">
    <property type="entry name" value="A-amylase_C"/>
</dbReference>
<evidence type="ECO:0000256" key="2">
    <source>
        <dbReference type="ARBA" id="ARBA00001913"/>
    </source>
</evidence>
<keyword evidence="8 14" id="KW-0378">Hydrolase</keyword>
<name>A0AAD4MQI3_9BILA</name>
<comment type="similarity">
    <text evidence="4 13">Belongs to the glycosyl hydrolase 13 family.</text>
</comment>
<evidence type="ECO:0000256" key="1">
    <source>
        <dbReference type="ARBA" id="ARBA00000548"/>
    </source>
</evidence>
<evidence type="ECO:0000259" key="17">
    <source>
        <dbReference type="SMART" id="SM00642"/>
    </source>
</evidence>
<feature type="domain" description="Glycosyl hydrolase family 13 catalytic" evidence="17">
    <location>
        <begin position="40"/>
        <end position="436"/>
    </location>
</feature>
<evidence type="ECO:0000256" key="9">
    <source>
        <dbReference type="ARBA" id="ARBA00022837"/>
    </source>
</evidence>
<dbReference type="SUPFAM" id="SSF51011">
    <property type="entry name" value="Glycosyl hydrolase domain"/>
    <property type="match status" value="1"/>
</dbReference>
<accession>A0AAD4MQI3</accession>
<reference evidence="18" key="1">
    <citation type="submission" date="2022-01" db="EMBL/GenBank/DDBJ databases">
        <title>Genome Sequence Resource for Two Populations of Ditylenchus destructor, the Migratory Endoparasitic Phytonematode.</title>
        <authorList>
            <person name="Zhang H."/>
            <person name="Lin R."/>
            <person name="Xie B."/>
        </authorList>
    </citation>
    <scope>NUCLEOTIDE SEQUENCE</scope>
    <source>
        <strain evidence="18">BazhouSP</strain>
    </source>
</reference>
<dbReference type="InterPro" id="IPR017853">
    <property type="entry name" value="GH"/>
</dbReference>
<evidence type="ECO:0000256" key="14">
    <source>
        <dbReference type="RuleBase" id="RU361134"/>
    </source>
</evidence>
<dbReference type="Gene3D" id="3.20.20.80">
    <property type="entry name" value="Glycosidases"/>
    <property type="match status" value="1"/>
</dbReference>
<dbReference type="EC" id="3.2.1.1" evidence="6 14"/>
<evidence type="ECO:0000256" key="5">
    <source>
        <dbReference type="ARBA" id="ARBA00011245"/>
    </source>
</evidence>
<evidence type="ECO:0000313" key="18">
    <source>
        <dbReference type="EMBL" id="KAI1701700.1"/>
    </source>
</evidence>
<keyword evidence="10" id="KW-0868">Chloride</keyword>
<dbReference type="GO" id="GO:0004556">
    <property type="term" value="F:alpha-amylase activity"/>
    <property type="evidence" value="ECO:0007669"/>
    <property type="project" value="UniProtKB-UniRule"/>
</dbReference>
<dbReference type="InterPro" id="IPR013780">
    <property type="entry name" value="Glyco_hydro_b"/>
</dbReference>
<comment type="cofactor">
    <cofactor evidence="2">
        <name>Ca(2+)</name>
        <dbReference type="ChEBI" id="CHEBI:29108"/>
    </cofactor>
</comment>
<dbReference type="Proteomes" id="UP001201812">
    <property type="component" value="Unassembled WGS sequence"/>
</dbReference>
<dbReference type="Gene3D" id="2.60.40.1180">
    <property type="entry name" value="Golgi alpha-mannosidase II"/>
    <property type="match status" value="1"/>
</dbReference>
<evidence type="ECO:0000256" key="10">
    <source>
        <dbReference type="ARBA" id="ARBA00023214"/>
    </source>
</evidence>
<dbReference type="PANTHER" id="PTHR43447">
    <property type="entry name" value="ALPHA-AMYLASE"/>
    <property type="match status" value="1"/>
</dbReference>
<comment type="subunit">
    <text evidence="5">Monomer.</text>
</comment>
<dbReference type="SUPFAM" id="SSF51445">
    <property type="entry name" value="(Trans)glycosidases"/>
    <property type="match status" value="1"/>
</dbReference>
<keyword evidence="7" id="KW-0479">Metal-binding</keyword>
<evidence type="ECO:0000259" key="16">
    <source>
        <dbReference type="SMART" id="SM00632"/>
    </source>
</evidence>
<dbReference type="EMBL" id="JAKKPZ010000113">
    <property type="protein sequence ID" value="KAI1701700.1"/>
    <property type="molecule type" value="Genomic_DNA"/>
</dbReference>
<dbReference type="SMART" id="SM00632">
    <property type="entry name" value="Aamy_C"/>
    <property type="match status" value="1"/>
</dbReference>
<evidence type="ECO:0000256" key="4">
    <source>
        <dbReference type="ARBA" id="ARBA00008061"/>
    </source>
</evidence>
<organism evidence="18 19">
    <name type="scientific">Ditylenchus destructor</name>
    <dbReference type="NCBI Taxonomy" id="166010"/>
    <lineage>
        <taxon>Eukaryota</taxon>
        <taxon>Metazoa</taxon>
        <taxon>Ecdysozoa</taxon>
        <taxon>Nematoda</taxon>
        <taxon>Chromadorea</taxon>
        <taxon>Rhabditida</taxon>
        <taxon>Tylenchina</taxon>
        <taxon>Tylenchomorpha</taxon>
        <taxon>Sphaerularioidea</taxon>
        <taxon>Anguinidae</taxon>
        <taxon>Anguininae</taxon>
        <taxon>Ditylenchus</taxon>
    </lineage>
</organism>
<evidence type="ECO:0000313" key="19">
    <source>
        <dbReference type="Proteomes" id="UP001201812"/>
    </source>
</evidence>
<dbReference type="GO" id="GO:0005975">
    <property type="term" value="P:carbohydrate metabolic process"/>
    <property type="evidence" value="ECO:0007669"/>
    <property type="project" value="InterPro"/>
</dbReference>
<comment type="cofactor">
    <cofactor evidence="3">
        <name>chloride</name>
        <dbReference type="ChEBI" id="CHEBI:17996"/>
    </cofactor>
</comment>
<evidence type="ECO:0000256" key="11">
    <source>
        <dbReference type="ARBA" id="ARBA00023277"/>
    </source>
</evidence>
<dbReference type="GO" id="GO:0046872">
    <property type="term" value="F:metal ion binding"/>
    <property type="evidence" value="ECO:0007669"/>
    <property type="project" value="UniProtKB-KW"/>
</dbReference>
<proteinExistence type="inferred from homology"/>
<evidence type="ECO:0000256" key="3">
    <source>
        <dbReference type="ARBA" id="ARBA00001923"/>
    </source>
</evidence>
<evidence type="ECO:0000256" key="15">
    <source>
        <dbReference type="SAM" id="MobiDB-lite"/>
    </source>
</evidence>
<dbReference type="AlphaFoldDB" id="A0AAD4MQI3"/>
<protein>
    <recommendedName>
        <fullName evidence="6 14">Alpha-amylase</fullName>
        <ecNumber evidence="6 14">3.2.1.1</ecNumber>
    </recommendedName>
</protein>